<feature type="region of interest" description="Disordered" evidence="3">
    <location>
        <begin position="261"/>
        <end position="336"/>
    </location>
</feature>
<dbReference type="GO" id="GO:0008270">
    <property type="term" value="F:zinc ion binding"/>
    <property type="evidence" value="ECO:0007669"/>
    <property type="project" value="InterPro"/>
</dbReference>
<feature type="compositionally biased region" description="Polar residues" evidence="3">
    <location>
        <begin position="90"/>
        <end position="108"/>
    </location>
</feature>
<dbReference type="InterPro" id="IPR021858">
    <property type="entry name" value="Fun_TF"/>
</dbReference>
<evidence type="ECO:0000256" key="3">
    <source>
        <dbReference type="SAM" id="MobiDB-lite"/>
    </source>
</evidence>
<dbReference type="GO" id="GO:0005634">
    <property type="term" value="C:nucleus"/>
    <property type="evidence" value="ECO:0007669"/>
    <property type="project" value="UniProtKB-SubCell"/>
</dbReference>
<accession>A0A6A6TT09</accession>
<dbReference type="Proteomes" id="UP000799302">
    <property type="component" value="Unassembled WGS sequence"/>
</dbReference>
<name>A0A6A6TT09_9PEZI</name>
<dbReference type="CDD" id="cd00067">
    <property type="entry name" value="GAL4"/>
    <property type="match status" value="1"/>
</dbReference>
<dbReference type="GO" id="GO:0000981">
    <property type="term" value="F:DNA-binding transcription factor activity, RNA polymerase II-specific"/>
    <property type="evidence" value="ECO:0007669"/>
    <property type="project" value="InterPro"/>
</dbReference>
<dbReference type="SUPFAM" id="SSF57701">
    <property type="entry name" value="Zn2/Cys6 DNA-binding domain"/>
    <property type="match status" value="1"/>
</dbReference>
<feature type="compositionally biased region" description="Polar residues" evidence="3">
    <location>
        <begin position="265"/>
        <end position="276"/>
    </location>
</feature>
<organism evidence="5 6">
    <name type="scientific">Microthyrium microscopicum</name>
    <dbReference type="NCBI Taxonomy" id="703497"/>
    <lineage>
        <taxon>Eukaryota</taxon>
        <taxon>Fungi</taxon>
        <taxon>Dikarya</taxon>
        <taxon>Ascomycota</taxon>
        <taxon>Pezizomycotina</taxon>
        <taxon>Dothideomycetes</taxon>
        <taxon>Dothideomycetes incertae sedis</taxon>
        <taxon>Microthyriales</taxon>
        <taxon>Microthyriaceae</taxon>
        <taxon>Microthyrium</taxon>
    </lineage>
</organism>
<keyword evidence="6" id="KW-1185">Reference proteome</keyword>
<gene>
    <name evidence="5" type="ORF">BT63DRAFT_430630</name>
</gene>
<dbReference type="InterPro" id="IPR036864">
    <property type="entry name" value="Zn2-C6_fun-type_DNA-bd_sf"/>
</dbReference>
<evidence type="ECO:0000259" key="4">
    <source>
        <dbReference type="PROSITE" id="PS50048"/>
    </source>
</evidence>
<dbReference type="InterPro" id="IPR001138">
    <property type="entry name" value="Zn2Cys6_DnaBD"/>
</dbReference>
<dbReference type="AlphaFoldDB" id="A0A6A6TT09"/>
<evidence type="ECO:0000313" key="6">
    <source>
        <dbReference type="Proteomes" id="UP000799302"/>
    </source>
</evidence>
<feature type="region of interest" description="Disordered" evidence="3">
    <location>
        <begin position="208"/>
        <end position="231"/>
    </location>
</feature>
<dbReference type="Gene3D" id="4.10.240.10">
    <property type="entry name" value="Zn(2)-C6 fungal-type DNA-binding domain"/>
    <property type="match status" value="1"/>
</dbReference>
<dbReference type="PROSITE" id="PS50048">
    <property type="entry name" value="ZN2_CY6_FUNGAL_2"/>
    <property type="match status" value="1"/>
</dbReference>
<dbReference type="EMBL" id="MU004247">
    <property type="protein sequence ID" value="KAF2663199.1"/>
    <property type="molecule type" value="Genomic_DNA"/>
</dbReference>
<evidence type="ECO:0000256" key="1">
    <source>
        <dbReference type="ARBA" id="ARBA00004123"/>
    </source>
</evidence>
<evidence type="ECO:0000256" key="2">
    <source>
        <dbReference type="ARBA" id="ARBA00023242"/>
    </source>
</evidence>
<keyword evidence="2" id="KW-0539">Nucleus</keyword>
<dbReference type="OrthoDB" id="5229455at2759"/>
<feature type="domain" description="Zn(2)-C6 fungal-type" evidence="4">
    <location>
        <begin position="19"/>
        <end position="49"/>
    </location>
</feature>
<dbReference type="Pfam" id="PF00172">
    <property type="entry name" value="Zn_clus"/>
    <property type="match status" value="1"/>
</dbReference>
<dbReference type="PROSITE" id="PS00463">
    <property type="entry name" value="ZN2_CY6_FUNGAL_1"/>
    <property type="match status" value="1"/>
</dbReference>
<dbReference type="PANTHER" id="PTHR37534">
    <property type="entry name" value="TRANSCRIPTIONAL ACTIVATOR PROTEIN UGA3"/>
    <property type="match status" value="1"/>
</dbReference>
<feature type="region of interest" description="Disordered" evidence="3">
    <location>
        <begin position="90"/>
        <end position="171"/>
    </location>
</feature>
<sequence>MPRPKKDGAGPPKTRSRFGCWPCKARKVKCGEEKPTCKNCQRQGETCDYSIRLNWAGRSKSKGEDLMTFSTQSLPNSPSTIVFPSPEVFSGNTTPKASTPVFSASKLSPRQHNRSRSHITNPAPRDGWNVDPLLFANQDVKPTSNQMSAAEGSGISRGMERQSEGGAISGIPGAQYLRNSWHFPSGSMPHSPLLNVPMSADGTTVFSGNPTITDPGSLSRPASGGDSYITTADRSKRIRLNSSMDSTSAPALVQYESPPEGQIIASPTMNAKSPNSRFLAPTPFPGTPQTTGSSASDDQGSRIFWKPGSSRLSPGDDGRRASVPVSSLLIDTPPDQLDTSEKRRITVKESISTFYGYDRGVQDLDIGHNDDDNAIVGSPAISTTATLEGLSNGQTVAMAFEPGGYYSKPVPIKIPNTLLPLPDQLTSNHMNLLYFHHFLNHTARILAPHDCPVNAYRTVLPRMAIHDEDLMNLLLAYSACHRSRLLKHPEPETRIARWVEDVFPRLRTALINPDKISINAIATSIMLVSLEIISPGAFGVDIQWYRYLSMAREMFIAHARNNGPPVFDDEQFFLARWFVYLDVLGALSGPAPSRPLPLDTYFVDDPNEAPDTIDCFFGCTRYCMRLLHQVAELVKDTEPARLDADKQVRADWAPSADVEGRANMLLSALHESRLKVPYTCPHGDLTSPVDESTVDLHEMISTNSLYHWAGVIQLLRRVLNKSQDSREVSEAVQSVLENLETIRDGSPAEACLLFPIFTAACEATDQHQRDRFASRLSDVEEFGMKQVINAKELMEKTWASNMPWESIVNEEFIG</sequence>
<proteinExistence type="predicted"/>
<dbReference type="Pfam" id="PF11951">
    <property type="entry name" value="Fungal_trans_2"/>
    <property type="match status" value="1"/>
</dbReference>
<comment type="subcellular location">
    <subcellularLocation>
        <location evidence="1">Nucleus</location>
    </subcellularLocation>
</comment>
<protein>
    <recommendedName>
        <fullName evidence="4">Zn(2)-C6 fungal-type domain-containing protein</fullName>
    </recommendedName>
</protein>
<reference evidence="5" key="1">
    <citation type="journal article" date="2020" name="Stud. Mycol.">
        <title>101 Dothideomycetes genomes: a test case for predicting lifestyles and emergence of pathogens.</title>
        <authorList>
            <person name="Haridas S."/>
            <person name="Albert R."/>
            <person name="Binder M."/>
            <person name="Bloem J."/>
            <person name="Labutti K."/>
            <person name="Salamov A."/>
            <person name="Andreopoulos B."/>
            <person name="Baker S."/>
            <person name="Barry K."/>
            <person name="Bills G."/>
            <person name="Bluhm B."/>
            <person name="Cannon C."/>
            <person name="Castanera R."/>
            <person name="Culley D."/>
            <person name="Daum C."/>
            <person name="Ezra D."/>
            <person name="Gonzalez J."/>
            <person name="Henrissat B."/>
            <person name="Kuo A."/>
            <person name="Liang C."/>
            <person name="Lipzen A."/>
            <person name="Lutzoni F."/>
            <person name="Magnuson J."/>
            <person name="Mondo S."/>
            <person name="Nolan M."/>
            <person name="Ohm R."/>
            <person name="Pangilinan J."/>
            <person name="Park H.-J."/>
            <person name="Ramirez L."/>
            <person name="Alfaro M."/>
            <person name="Sun H."/>
            <person name="Tritt A."/>
            <person name="Yoshinaga Y."/>
            <person name="Zwiers L.-H."/>
            <person name="Turgeon B."/>
            <person name="Goodwin S."/>
            <person name="Spatafora J."/>
            <person name="Crous P."/>
            <person name="Grigoriev I."/>
        </authorList>
    </citation>
    <scope>NUCLEOTIDE SEQUENCE</scope>
    <source>
        <strain evidence="5">CBS 115976</strain>
    </source>
</reference>
<dbReference type="SMART" id="SM00066">
    <property type="entry name" value="GAL4"/>
    <property type="match status" value="1"/>
</dbReference>
<dbReference type="GO" id="GO:0000976">
    <property type="term" value="F:transcription cis-regulatory region binding"/>
    <property type="evidence" value="ECO:0007669"/>
    <property type="project" value="TreeGrafter"/>
</dbReference>
<dbReference type="GO" id="GO:0045944">
    <property type="term" value="P:positive regulation of transcription by RNA polymerase II"/>
    <property type="evidence" value="ECO:0007669"/>
    <property type="project" value="TreeGrafter"/>
</dbReference>
<dbReference type="PANTHER" id="PTHR37534:SF43">
    <property type="entry name" value="FINGER DOMAIN PROTEIN, PUTATIVE (AFU_ORTHOLOGUE AFUA_1G01850)-RELATED"/>
    <property type="match status" value="1"/>
</dbReference>
<evidence type="ECO:0000313" key="5">
    <source>
        <dbReference type="EMBL" id="KAF2663199.1"/>
    </source>
</evidence>